<name>D3Q6K1_STANL</name>
<protein>
    <submittedName>
        <fullName evidence="3">Extracellular solute-binding protein family 3</fullName>
    </submittedName>
</protein>
<sequence>MTAQPRWSRRDLFRGGLLAGGLALAPGLLTGCSLVGGDSIKKIEAGDPITLGMSNEPPFAYKDDNGKVIGESVAIYTHILKKLGAEDGQIETKIVDWNSLIPGLRADDYDLISAGMFINKLRCERAIFSEPDYICKTALLVKKGNPHNLKDFGSFKKGDNRVGLVTAGAELALAEAAGVPKKNMKQLPNNNDLKSALHADQIAAIALTSPAMNYMADTSNGAFETVKPPFGPKDENGEEQIAGAGGAVFRDDDTNFRDAVNEELAKIKTSVDSWLKITGEFGFTKYEYPDPKNPKYTTAELCKV</sequence>
<proteinExistence type="predicted"/>
<dbReference type="EMBL" id="CP001778">
    <property type="protein sequence ID" value="ADD44244.1"/>
    <property type="molecule type" value="Genomic_DNA"/>
</dbReference>
<reference evidence="3 4" key="1">
    <citation type="journal article" date="2009" name="Stand. Genomic Sci.">
        <title>Complete genome sequence of Stackebrandtia nassauensis type strain (LLR-40K-21).</title>
        <authorList>
            <person name="Munk C."/>
            <person name="Lapidus A."/>
            <person name="Copeland A."/>
            <person name="Jando M."/>
            <person name="Mayilraj S."/>
            <person name="Glavina Del Rio T."/>
            <person name="Nolan M."/>
            <person name="Chen F."/>
            <person name="Lucas S."/>
            <person name="Tice H."/>
            <person name="Cheng J.F."/>
            <person name="Han C."/>
            <person name="Detter J.C."/>
            <person name="Bruce D."/>
            <person name="Goodwin L."/>
            <person name="Chain P."/>
            <person name="Pitluck S."/>
            <person name="Goker M."/>
            <person name="Ovchinikova G."/>
            <person name="Pati A."/>
            <person name="Ivanova N."/>
            <person name="Mavromatis K."/>
            <person name="Chen A."/>
            <person name="Palaniappan K."/>
            <person name="Land M."/>
            <person name="Hauser L."/>
            <person name="Chang Y.J."/>
            <person name="Jeffries C.D."/>
            <person name="Bristow J."/>
            <person name="Eisen J.A."/>
            <person name="Markowitz V."/>
            <person name="Hugenholtz P."/>
            <person name="Kyrpides N.C."/>
            <person name="Klenk H.P."/>
        </authorList>
    </citation>
    <scope>NUCLEOTIDE SEQUENCE [LARGE SCALE GENOMIC DNA]</scope>
    <source>
        <strain evidence="4">DSM 44728 / CIP 108903 / NRRL B-16338 / NBRC 102104 / LLR-40K-21</strain>
    </source>
</reference>
<dbReference type="SMART" id="SM00062">
    <property type="entry name" value="PBPb"/>
    <property type="match status" value="1"/>
</dbReference>
<evidence type="ECO:0000313" key="3">
    <source>
        <dbReference type="EMBL" id="ADD44244.1"/>
    </source>
</evidence>
<dbReference type="eggNOG" id="COG0834">
    <property type="taxonomic scope" value="Bacteria"/>
</dbReference>
<keyword evidence="4" id="KW-1185">Reference proteome</keyword>
<dbReference type="Proteomes" id="UP000000844">
    <property type="component" value="Chromosome"/>
</dbReference>
<keyword evidence="1" id="KW-0732">Signal</keyword>
<organism evidence="3 4">
    <name type="scientific">Stackebrandtia nassauensis (strain DSM 44728 / CIP 108903 / NRRL B-16338 / NBRC 102104 / LLR-40K-21)</name>
    <dbReference type="NCBI Taxonomy" id="446470"/>
    <lineage>
        <taxon>Bacteria</taxon>
        <taxon>Bacillati</taxon>
        <taxon>Actinomycetota</taxon>
        <taxon>Actinomycetes</taxon>
        <taxon>Glycomycetales</taxon>
        <taxon>Glycomycetaceae</taxon>
        <taxon>Stackebrandtia</taxon>
    </lineage>
</organism>
<dbReference type="PROSITE" id="PS51257">
    <property type="entry name" value="PROKAR_LIPOPROTEIN"/>
    <property type="match status" value="1"/>
</dbReference>
<feature type="domain" description="Solute-binding protein family 3/N-terminal" evidence="2">
    <location>
        <begin position="48"/>
        <end position="278"/>
    </location>
</feature>
<dbReference type="HOGENOM" id="CLU_019602_2_0_11"/>
<dbReference type="KEGG" id="sna:Snas_4600"/>
<dbReference type="InterPro" id="IPR001638">
    <property type="entry name" value="Solute-binding_3/MltF_N"/>
</dbReference>
<gene>
    <name evidence="3" type="ordered locus">Snas_4600</name>
</gene>
<dbReference type="STRING" id="446470.Snas_4600"/>
<evidence type="ECO:0000256" key="1">
    <source>
        <dbReference type="ARBA" id="ARBA00022729"/>
    </source>
</evidence>
<evidence type="ECO:0000313" key="4">
    <source>
        <dbReference type="Proteomes" id="UP000000844"/>
    </source>
</evidence>
<accession>D3Q6K1</accession>
<dbReference type="Pfam" id="PF00497">
    <property type="entry name" value="SBP_bac_3"/>
    <property type="match status" value="1"/>
</dbReference>
<dbReference type="Gene3D" id="3.40.190.10">
    <property type="entry name" value="Periplasmic binding protein-like II"/>
    <property type="match status" value="2"/>
</dbReference>
<dbReference type="PANTHER" id="PTHR35936:SF17">
    <property type="entry name" value="ARGININE-BINDING EXTRACELLULAR PROTEIN ARTP"/>
    <property type="match status" value="1"/>
</dbReference>
<evidence type="ECO:0000259" key="2">
    <source>
        <dbReference type="SMART" id="SM00062"/>
    </source>
</evidence>
<dbReference type="PANTHER" id="PTHR35936">
    <property type="entry name" value="MEMBRANE-BOUND LYTIC MUREIN TRANSGLYCOSYLASE F"/>
    <property type="match status" value="1"/>
</dbReference>
<dbReference type="SUPFAM" id="SSF53850">
    <property type="entry name" value="Periplasmic binding protein-like II"/>
    <property type="match status" value="1"/>
</dbReference>
<dbReference type="AlphaFoldDB" id="D3Q6K1"/>